<comment type="caution">
    <text evidence="2">The sequence shown here is derived from an EMBL/GenBank/DDBJ whole genome shotgun (WGS) entry which is preliminary data.</text>
</comment>
<gene>
    <name evidence="2" type="ORF">FHP88_14155</name>
</gene>
<evidence type="ECO:0000313" key="2">
    <source>
        <dbReference type="EMBL" id="TVO71460.1"/>
    </source>
</evidence>
<reference evidence="2 3" key="1">
    <citation type="submission" date="2019-07" db="EMBL/GenBank/DDBJ databases">
        <title>The pathways for chlorine oxyanion respiration interact through the shared metabolite chlorate.</title>
        <authorList>
            <person name="Barnum T.P."/>
            <person name="Cheng Y."/>
            <person name="Hill K.A."/>
            <person name="Lucas L.N."/>
            <person name="Carlson H.K."/>
            <person name="Coates J.D."/>
        </authorList>
    </citation>
    <scope>NUCLEOTIDE SEQUENCE [LARGE SCALE GENOMIC DNA]</scope>
    <source>
        <strain evidence="2 3">BK-1</strain>
    </source>
</reference>
<sequence>MNLKIFATALVVTVLVGPVVQWLMPAWSVLAEDVGAGGAWFASIMYHIVYGIIIGAGAALAVTVLRRFGKVVTVQAAVIAACTTIVLFDVGFVLLGQKVQAFTYLALLLALSSFILQTVISISPIGKATASSNDHAANTTDA</sequence>
<feature type="transmembrane region" description="Helical" evidence="1">
    <location>
        <begin position="101"/>
        <end position="122"/>
    </location>
</feature>
<proteinExistence type="predicted"/>
<dbReference type="RefSeq" id="WP_144359745.1">
    <property type="nucleotide sequence ID" value="NZ_VMNH01000021.1"/>
</dbReference>
<feature type="transmembrane region" description="Helical" evidence="1">
    <location>
        <begin position="72"/>
        <end position="95"/>
    </location>
</feature>
<evidence type="ECO:0000256" key="1">
    <source>
        <dbReference type="SAM" id="Phobius"/>
    </source>
</evidence>
<accession>A0A558DZ44</accession>
<keyword evidence="1" id="KW-0812">Transmembrane</keyword>
<dbReference type="OrthoDB" id="9886087at2"/>
<dbReference type="EMBL" id="VMNH01000021">
    <property type="protein sequence ID" value="TVO71460.1"/>
    <property type="molecule type" value="Genomic_DNA"/>
</dbReference>
<name>A0A558DZ44_9GAMM</name>
<keyword evidence="3" id="KW-1185">Reference proteome</keyword>
<organism evidence="2 3">
    <name type="scientific">Sedimenticola selenatireducens</name>
    <dbReference type="NCBI Taxonomy" id="191960"/>
    <lineage>
        <taxon>Bacteria</taxon>
        <taxon>Pseudomonadati</taxon>
        <taxon>Pseudomonadota</taxon>
        <taxon>Gammaproteobacteria</taxon>
        <taxon>Chromatiales</taxon>
        <taxon>Sedimenticolaceae</taxon>
        <taxon>Sedimenticola</taxon>
    </lineage>
</organism>
<dbReference type="AlphaFoldDB" id="A0A558DZ44"/>
<dbReference type="Proteomes" id="UP000316649">
    <property type="component" value="Unassembled WGS sequence"/>
</dbReference>
<protein>
    <submittedName>
        <fullName evidence="2">Uncharacterized protein</fullName>
    </submittedName>
</protein>
<keyword evidence="1" id="KW-1133">Transmembrane helix</keyword>
<keyword evidence="1" id="KW-0472">Membrane</keyword>
<evidence type="ECO:0000313" key="3">
    <source>
        <dbReference type="Proteomes" id="UP000316649"/>
    </source>
</evidence>
<feature type="transmembrane region" description="Helical" evidence="1">
    <location>
        <begin position="41"/>
        <end position="65"/>
    </location>
</feature>